<reference evidence="2" key="2">
    <citation type="submission" date="2022-05" db="EMBL/GenBank/DDBJ databases">
        <authorList>
            <person name="Kim J.-S."/>
            <person name="Lee K."/>
            <person name="Suh M."/>
            <person name="Eom M."/>
            <person name="Kim J.-S."/>
            <person name="Kim D.-S."/>
            <person name="Ko S.-H."/>
            <person name="Shin Y."/>
            <person name="Lee J.-S."/>
        </authorList>
    </citation>
    <scope>NUCLEOTIDE SEQUENCE</scope>
    <source>
        <strain evidence="2">N237</strain>
    </source>
</reference>
<accession>A0ABY4R2Y8</accession>
<dbReference type="EMBL" id="CP097332">
    <property type="protein sequence ID" value="UQX90281.1"/>
    <property type="molecule type" value="Genomic_DNA"/>
</dbReference>
<dbReference type="PANTHER" id="PTHR43667:SF2">
    <property type="entry name" value="FATTY ACID C-METHYL TRANSFERASE"/>
    <property type="match status" value="1"/>
</dbReference>
<gene>
    <name evidence="2" type="ORF">M6D93_06080</name>
</gene>
<feature type="region of interest" description="Disordered" evidence="1">
    <location>
        <begin position="238"/>
        <end position="263"/>
    </location>
</feature>
<dbReference type="Pfam" id="PF02353">
    <property type="entry name" value="CMAS"/>
    <property type="match status" value="1"/>
</dbReference>
<evidence type="ECO:0000256" key="1">
    <source>
        <dbReference type="SAM" id="MobiDB-lite"/>
    </source>
</evidence>
<dbReference type="CDD" id="cd02440">
    <property type="entry name" value="AdoMet_MTases"/>
    <property type="match status" value="1"/>
</dbReference>
<dbReference type="Proteomes" id="UP001056336">
    <property type="component" value="Chromosome"/>
</dbReference>
<reference evidence="2" key="1">
    <citation type="journal article" date="2018" name="Int. J. Syst. Evol. Microbiol.">
        <title>Jatrophihabitans telluris sp. nov., isolated from sediment soil of lava forest wetlands and the emended description of the genus Jatrophihabitans.</title>
        <authorList>
            <person name="Lee K.C."/>
            <person name="Suh M.K."/>
            <person name="Eom M.K."/>
            <person name="Kim K.K."/>
            <person name="Kim J.S."/>
            <person name="Kim D.S."/>
            <person name="Ko S.H."/>
            <person name="Shin Y.K."/>
            <person name="Lee J.S."/>
        </authorList>
    </citation>
    <scope>NUCLEOTIDE SEQUENCE</scope>
    <source>
        <strain evidence="2">N237</strain>
    </source>
</reference>
<sequence length="687" mass="76360">MAGVSSAALAAPTSAARRYDVMIAHHRRDPLDYAFTQKSSTWLVDLDRIPRLPKGFRRLAAFLSADHFGDPQDSLRANVERLLAEHGEPVPERILMLANPRVLGYVFNPLSVFYCLGAGGHVTSVIAEVRNTYGGRHCYLMRPDGIGRAEADKSFYVSPFYPVDGHYRMRLPLPGDDLLVSVTLDRDGDRPFVATMIGRRRATSRTGSLWPALRTPLATRAVMLGIKRHGITMFLKGLRPYPRPPGSTETHTSPRNDKPKERDQMTATFAAPETSIDAELWPDVVGLPHHALRAAVAKRLLRQAVASLPIRVTTADGLRMGAGSATDPSLHLVRPDAFYERLGHAGLIGFGEAFMAGDWVSDDLAGVLTVLAGRMSTLIPPKLQRLRSAALHVRPSSQDNTVDGARENIHRHYDLSNDLFRLFLDESLTYSSALFESDPDRSPEDLPTAQHRKIDRLLDLAGVESGSRVLEIGTGWGELSIRAAQRGAHVTTVTISTEQAELAVKRVHEAGLADLVDVRLQDYREVEGQFDAVVSVEMVEAVGANHWNEYFHTIAARLRPGGRVGLQAITMPHDRMLASLNTYTWIVKYIFPGGHIPSVRSIRENVDEAGLRMSSELSFGLHYAETLRRWRATFEQRADDVAELGFDQVFRRMWSLYLSYSEAGFRSRYLDVIQFGFTKPLLPGTAE</sequence>
<keyword evidence="3" id="KW-1185">Reference proteome</keyword>
<dbReference type="SUPFAM" id="SSF53335">
    <property type="entry name" value="S-adenosyl-L-methionine-dependent methyltransferases"/>
    <property type="match status" value="1"/>
</dbReference>
<dbReference type="PANTHER" id="PTHR43667">
    <property type="entry name" value="CYCLOPROPANE-FATTY-ACYL-PHOSPHOLIPID SYNTHASE"/>
    <property type="match status" value="1"/>
</dbReference>
<dbReference type="Pfam" id="PF07103">
    <property type="entry name" value="DUF1365"/>
    <property type="match status" value="1"/>
</dbReference>
<protein>
    <submittedName>
        <fullName evidence="2">DUF1365 family protein</fullName>
    </submittedName>
</protein>
<dbReference type="InterPro" id="IPR010775">
    <property type="entry name" value="DUF1365"/>
</dbReference>
<evidence type="ECO:0000313" key="3">
    <source>
        <dbReference type="Proteomes" id="UP001056336"/>
    </source>
</evidence>
<evidence type="ECO:0000313" key="2">
    <source>
        <dbReference type="EMBL" id="UQX90281.1"/>
    </source>
</evidence>
<dbReference type="Gene3D" id="3.40.50.150">
    <property type="entry name" value="Vaccinia Virus protein VP39"/>
    <property type="match status" value="1"/>
</dbReference>
<name>A0ABY4R2Y8_9ACTN</name>
<proteinExistence type="predicted"/>
<feature type="compositionally biased region" description="Basic and acidic residues" evidence="1">
    <location>
        <begin position="252"/>
        <end position="263"/>
    </location>
</feature>
<dbReference type="InterPro" id="IPR029063">
    <property type="entry name" value="SAM-dependent_MTases_sf"/>
</dbReference>
<organism evidence="2 3">
    <name type="scientific">Jatrophihabitans telluris</name>
    <dbReference type="NCBI Taxonomy" id="2038343"/>
    <lineage>
        <taxon>Bacteria</taxon>
        <taxon>Bacillati</taxon>
        <taxon>Actinomycetota</taxon>
        <taxon>Actinomycetes</taxon>
        <taxon>Jatrophihabitantales</taxon>
        <taxon>Jatrophihabitantaceae</taxon>
        <taxon>Jatrophihabitans</taxon>
    </lineage>
</organism>
<dbReference type="InterPro" id="IPR050723">
    <property type="entry name" value="CFA/CMAS"/>
</dbReference>